<proteinExistence type="predicted"/>
<reference evidence="2" key="1">
    <citation type="submission" date="2021-03" db="EMBL/GenBank/DDBJ databases">
        <title>Chromosome level genome of the anhydrobiotic midge Polypedilum vanderplanki.</title>
        <authorList>
            <person name="Yoshida Y."/>
            <person name="Kikawada T."/>
            <person name="Gusev O."/>
        </authorList>
    </citation>
    <scope>NUCLEOTIDE SEQUENCE</scope>
    <source>
        <strain evidence="2">NIAS01</strain>
        <tissue evidence="2">Whole body or cell culture</tissue>
    </source>
</reference>
<keyword evidence="3" id="KW-1185">Reference proteome</keyword>
<feature type="chain" id="PRO_5039953901" evidence="1">
    <location>
        <begin position="23"/>
        <end position="263"/>
    </location>
</feature>
<name>A0A9J6CSB3_POLVA</name>
<sequence length="263" mass="30519">MAKLITFSIHFLLIISCTFVQSESTESKEDVKQDEEYDENYFDVEMDDDAEYNMVKYGIRARSRLDPEDKDAMLDVFLHNFMNKLERAVKVIDNKKITEKFNEISKEYYSRLAEDTIRTDEGFNMGDSTLHLLKVANLVLDSADIREMKKMGMLKKALEKQIMKQREELGVGGKGPSYFLTNELETPNVQPQMQPQPQLPSILNGLPYSKKSFMDYDDTSVDTNGKGFRRLEDLREDDMGSIYIKMKNPDRRIIPEDFTVDVV</sequence>
<feature type="signal peptide" evidence="1">
    <location>
        <begin position="1"/>
        <end position="22"/>
    </location>
</feature>
<protein>
    <submittedName>
        <fullName evidence="2">Uncharacterized protein</fullName>
    </submittedName>
</protein>
<evidence type="ECO:0000313" key="2">
    <source>
        <dbReference type="EMBL" id="KAG5684751.1"/>
    </source>
</evidence>
<keyword evidence="1" id="KW-0732">Signal</keyword>
<dbReference type="AlphaFoldDB" id="A0A9J6CSB3"/>
<evidence type="ECO:0000313" key="3">
    <source>
        <dbReference type="Proteomes" id="UP001107558"/>
    </source>
</evidence>
<comment type="caution">
    <text evidence="2">The sequence shown here is derived from an EMBL/GenBank/DDBJ whole genome shotgun (WGS) entry which is preliminary data.</text>
</comment>
<gene>
    <name evidence="2" type="ORF">PVAND_013965</name>
</gene>
<dbReference type="EMBL" id="JADBJN010000001">
    <property type="protein sequence ID" value="KAG5684751.1"/>
    <property type="molecule type" value="Genomic_DNA"/>
</dbReference>
<organism evidence="2 3">
    <name type="scientific">Polypedilum vanderplanki</name>
    <name type="common">Sleeping chironomid midge</name>
    <dbReference type="NCBI Taxonomy" id="319348"/>
    <lineage>
        <taxon>Eukaryota</taxon>
        <taxon>Metazoa</taxon>
        <taxon>Ecdysozoa</taxon>
        <taxon>Arthropoda</taxon>
        <taxon>Hexapoda</taxon>
        <taxon>Insecta</taxon>
        <taxon>Pterygota</taxon>
        <taxon>Neoptera</taxon>
        <taxon>Endopterygota</taxon>
        <taxon>Diptera</taxon>
        <taxon>Nematocera</taxon>
        <taxon>Chironomoidea</taxon>
        <taxon>Chironomidae</taxon>
        <taxon>Chironominae</taxon>
        <taxon>Polypedilum</taxon>
        <taxon>Polypedilum</taxon>
    </lineage>
</organism>
<evidence type="ECO:0000256" key="1">
    <source>
        <dbReference type="SAM" id="SignalP"/>
    </source>
</evidence>
<dbReference type="PROSITE" id="PS51257">
    <property type="entry name" value="PROKAR_LIPOPROTEIN"/>
    <property type="match status" value="1"/>
</dbReference>
<dbReference type="Proteomes" id="UP001107558">
    <property type="component" value="Chromosome 1"/>
</dbReference>
<accession>A0A9J6CSB3</accession>